<dbReference type="AlphaFoldDB" id="A0AAN6SYF4"/>
<protein>
    <submittedName>
        <fullName evidence="3">Uncharacterized protein</fullName>
    </submittedName>
</protein>
<organism evidence="3 4">
    <name type="scientific">Parathielavia hyrcaniae</name>
    <dbReference type="NCBI Taxonomy" id="113614"/>
    <lineage>
        <taxon>Eukaryota</taxon>
        <taxon>Fungi</taxon>
        <taxon>Dikarya</taxon>
        <taxon>Ascomycota</taxon>
        <taxon>Pezizomycotina</taxon>
        <taxon>Sordariomycetes</taxon>
        <taxon>Sordariomycetidae</taxon>
        <taxon>Sordariales</taxon>
        <taxon>Chaetomiaceae</taxon>
        <taxon>Parathielavia</taxon>
    </lineage>
</organism>
<accession>A0AAN6SYF4</accession>
<gene>
    <name evidence="3" type="ORF">N658DRAFT_477898</name>
</gene>
<evidence type="ECO:0000313" key="4">
    <source>
        <dbReference type="Proteomes" id="UP001305647"/>
    </source>
</evidence>
<feature type="transmembrane region" description="Helical" evidence="2">
    <location>
        <begin position="59"/>
        <end position="78"/>
    </location>
</feature>
<evidence type="ECO:0000256" key="2">
    <source>
        <dbReference type="SAM" id="Phobius"/>
    </source>
</evidence>
<reference evidence="3" key="1">
    <citation type="journal article" date="2023" name="Mol. Phylogenet. Evol.">
        <title>Genome-scale phylogeny and comparative genomics of the fungal order Sordariales.</title>
        <authorList>
            <person name="Hensen N."/>
            <person name="Bonometti L."/>
            <person name="Westerberg I."/>
            <person name="Brannstrom I.O."/>
            <person name="Guillou S."/>
            <person name="Cros-Aarteil S."/>
            <person name="Calhoun S."/>
            <person name="Haridas S."/>
            <person name="Kuo A."/>
            <person name="Mondo S."/>
            <person name="Pangilinan J."/>
            <person name="Riley R."/>
            <person name="LaButti K."/>
            <person name="Andreopoulos B."/>
            <person name="Lipzen A."/>
            <person name="Chen C."/>
            <person name="Yan M."/>
            <person name="Daum C."/>
            <person name="Ng V."/>
            <person name="Clum A."/>
            <person name="Steindorff A."/>
            <person name="Ohm R.A."/>
            <person name="Martin F."/>
            <person name="Silar P."/>
            <person name="Natvig D.O."/>
            <person name="Lalanne C."/>
            <person name="Gautier V."/>
            <person name="Ament-Velasquez S.L."/>
            <person name="Kruys A."/>
            <person name="Hutchinson M.I."/>
            <person name="Powell A.J."/>
            <person name="Barry K."/>
            <person name="Miller A.N."/>
            <person name="Grigoriev I.V."/>
            <person name="Debuchy R."/>
            <person name="Gladieux P."/>
            <person name="Hiltunen Thoren M."/>
            <person name="Johannesson H."/>
        </authorList>
    </citation>
    <scope>NUCLEOTIDE SEQUENCE</scope>
    <source>
        <strain evidence="3">CBS 757.83</strain>
    </source>
</reference>
<evidence type="ECO:0000313" key="3">
    <source>
        <dbReference type="EMBL" id="KAK4097993.1"/>
    </source>
</evidence>
<feature type="region of interest" description="Disordered" evidence="1">
    <location>
        <begin position="27"/>
        <end position="52"/>
    </location>
</feature>
<sequence>MKLARTTIVRTALRPALAQAPRILPAQTRLASTDPQSEVGDKGTAKMYNKDGTNPNKNLMYLAAGALGLGGFYAMFMAKPEKVALTAQKADPEGTDRQRTPGSTAAR</sequence>
<comment type="caution">
    <text evidence="3">The sequence shown here is derived from an EMBL/GenBank/DDBJ whole genome shotgun (WGS) entry which is preliminary data.</text>
</comment>
<evidence type="ECO:0000256" key="1">
    <source>
        <dbReference type="SAM" id="MobiDB-lite"/>
    </source>
</evidence>
<dbReference type="Proteomes" id="UP001305647">
    <property type="component" value="Unassembled WGS sequence"/>
</dbReference>
<keyword evidence="2" id="KW-1133">Transmembrane helix</keyword>
<reference evidence="3" key="2">
    <citation type="submission" date="2023-05" db="EMBL/GenBank/DDBJ databases">
        <authorList>
            <consortium name="Lawrence Berkeley National Laboratory"/>
            <person name="Steindorff A."/>
            <person name="Hensen N."/>
            <person name="Bonometti L."/>
            <person name="Westerberg I."/>
            <person name="Brannstrom I.O."/>
            <person name="Guillou S."/>
            <person name="Cros-Aarteil S."/>
            <person name="Calhoun S."/>
            <person name="Haridas S."/>
            <person name="Kuo A."/>
            <person name="Mondo S."/>
            <person name="Pangilinan J."/>
            <person name="Riley R."/>
            <person name="Labutti K."/>
            <person name="Andreopoulos B."/>
            <person name="Lipzen A."/>
            <person name="Chen C."/>
            <person name="Yanf M."/>
            <person name="Daum C."/>
            <person name="Ng V."/>
            <person name="Clum A."/>
            <person name="Ohm R."/>
            <person name="Martin F."/>
            <person name="Silar P."/>
            <person name="Natvig D."/>
            <person name="Lalanne C."/>
            <person name="Gautier V."/>
            <person name="Ament-Velasquez S.L."/>
            <person name="Kruys A."/>
            <person name="Hutchinson M.I."/>
            <person name="Powell A.J."/>
            <person name="Barry K."/>
            <person name="Miller A.N."/>
            <person name="Grigoriev I.V."/>
            <person name="Debuchy R."/>
            <person name="Gladieux P."/>
            <person name="Thoren M.H."/>
            <person name="Johannesson H."/>
        </authorList>
    </citation>
    <scope>NUCLEOTIDE SEQUENCE</scope>
    <source>
        <strain evidence="3">CBS 757.83</strain>
    </source>
</reference>
<keyword evidence="4" id="KW-1185">Reference proteome</keyword>
<dbReference type="EMBL" id="MU863664">
    <property type="protein sequence ID" value="KAK4097993.1"/>
    <property type="molecule type" value="Genomic_DNA"/>
</dbReference>
<keyword evidence="2" id="KW-0812">Transmembrane</keyword>
<feature type="compositionally biased region" description="Basic and acidic residues" evidence="1">
    <location>
        <begin position="90"/>
        <end position="99"/>
    </location>
</feature>
<proteinExistence type="predicted"/>
<feature type="region of interest" description="Disordered" evidence="1">
    <location>
        <begin position="85"/>
        <end position="107"/>
    </location>
</feature>
<keyword evidence="2" id="KW-0472">Membrane</keyword>
<name>A0AAN6SYF4_9PEZI</name>